<dbReference type="InterPro" id="IPR013568">
    <property type="entry name" value="SEFIR_dom"/>
</dbReference>
<evidence type="ECO:0000313" key="3">
    <source>
        <dbReference type="Proteomes" id="UP001314229"/>
    </source>
</evidence>
<dbReference type="PROSITE" id="PS51534">
    <property type="entry name" value="SEFIR"/>
    <property type="match status" value="1"/>
</dbReference>
<dbReference type="GO" id="GO:0043123">
    <property type="term" value="P:positive regulation of canonical NF-kappaB signal transduction"/>
    <property type="evidence" value="ECO:0007669"/>
    <property type="project" value="TreeGrafter"/>
</dbReference>
<dbReference type="GO" id="GO:0006959">
    <property type="term" value="P:humoral immune response"/>
    <property type="evidence" value="ECO:0007669"/>
    <property type="project" value="TreeGrafter"/>
</dbReference>
<proteinExistence type="predicted"/>
<dbReference type="PANTHER" id="PTHR34257:SF4">
    <property type="entry name" value="ADAPTER PROTEIN CIKS"/>
    <property type="match status" value="1"/>
</dbReference>
<dbReference type="Proteomes" id="UP001314229">
    <property type="component" value="Unassembled WGS sequence"/>
</dbReference>
<gene>
    <name evidence="2" type="ORF">FSCOSCO3_A036185</name>
</gene>
<comment type="caution">
    <text evidence="2">The sequence shown here is derived from an EMBL/GenBank/DDBJ whole genome shotgun (WGS) entry which is preliminary data.</text>
</comment>
<dbReference type="EMBL" id="CAWUFR010000098">
    <property type="protein sequence ID" value="CAK6966950.1"/>
    <property type="molecule type" value="Genomic_DNA"/>
</dbReference>
<accession>A0AAV1P6F5</accession>
<evidence type="ECO:0000259" key="1">
    <source>
        <dbReference type="PROSITE" id="PS51534"/>
    </source>
</evidence>
<feature type="domain" description="SEFIR" evidence="1">
    <location>
        <begin position="294"/>
        <end position="431"/>
    </location>
</feature>
<sequence>MEKSEKVPELKMFFNTNKSENCIQPLKSEVTVNQIFHASPQQDPSIPTSCSDAHYFNQSTHKSGQKLEVKSQPARLLQQVELMQQREPADPGAMSARLNFHHHPPDGWYSRPAADRSHGDTRGLCCCRDCGPNQCGTPEETYRGNDEYNSELQSDAEVELEPPLPLRSDDELQHCSPFLPPHHCMHNYDFHHTMDVRYYHSAGERQYNLSPHHHHSYHQQRGPWADSQNWLKHDNFINDSLAQGAVSVNVPQFSVPPVDSVSQVSVMNLSPAGAGASASHPHEKRRTISLPNECRNVFITYSSDTSSEMVPFVDFLTKQGFRPAIDIFDNPIRCIDINMWEDSYLKDPTTLIIVAISPKYKADIEGSIVDSHGLHTKYVHSMMQNEFIQQGSLNFRFIPVLFLDTSQKHVPNWLQNTRVYRWPQDTEDLLLRLLREERFVPPPVPMELTLIIRPLTPSAAATL</sequence>
<evidence type="ECO:0000313" key="2">
    <source>
        <dbReference type="EMBL" id="CAK6966950.1"/>
    </source>
</evidence>
<name>A0AAV1P6F5_SCOSC</name>
<reference evidence="2 3" key="1">
    <citation type="submission" date="2024-01" db="EMBL/GenBank/DDBJ databases">
        <authorList>
            <person name="Alioto T."/>
            <person name="Alioto T."/>
            <person name="Gomez Garrido J."/>
        </authorList>
    </citation>
    <scope>NUCLEOTIDE SEQUENCE [LARGE SCALE GENOMIC DNA]</scope>
</reference>
<keyword evidence="3" id="KW-1185">Reference proteome</keyword>
<organism evidence="2 3">
    <name type="scientific">Scomber scombrus</name>
    <name type="common">Atlantic mackerel</name>
    <name type="synonym">Scomber vernalis</name>
    <dbReference type="NCBI Taxonomy" id="13677"/>
    <lineage>
        <taxon>Eukaryota</taxon>
        <taxon>Metazoa</taxon>
        <taxon>Chordata</taxon>
        <taxon>Craniata</taxon>
        <taxon>Vertebrata</taxon>
        <taxon>Euteleostomi</taxon>
        <taxon>Actinopterygii</taxon>
        <taxon>Neopterygii</taxon>
        <taxon>Teleostei</taxon>
        <taxon>Neoteleostei</taxon>
        <taxon>Acanthomorphata</taxon>
        <taxon>Pelagiaria</taxon>
        <taxon>Scombriformes</taxon>
        <taxon>Scombridae</taxon>
        <taxon>Scomber</taxon>
    </lineage>
</organism>
<dbReference type="AlphaFoldDB" id="A0AAV1P6F5"/>
<dbReference type="Pfam" id="PF08357">
    <property type="entry name" value="SEFIR"/>
    <property type="match status" value="1"/>
</dbReference>
<dbReference type="PANTHER" id="PTHR34257">
    <property type="entry name" value="ADAPTER PROTEIN CIKS"/>
    <property type="match status" value="1"/>
</dbReference>
<dbReference type="InterPro" id="IPR053047">
    <property type="entry name" value="E3_ubiq_ligase_TRAF3IP2"/>
</dbReference>
<protein>
    <submittedName>
        <fullName evidence="2">Uncharacterized protein LOC121881208</fullName>
    </submittedName>
</protein>